<feature type="domain" description="Polysaccharide biosynthesis protein CapD-like" evidence="2">
    <location>
        <begin position="23"/>
        <end position="297"/>
    </location>
</feature>
<dbReference type="EMBL" id="CP000776">
    <property type="protein sequence ID" value="ABS51207.1"/>
    <property type="molecule type" value="Genomic_DNA"/>
</dbReference>
<keyword evidence="4" id="KW-1185">Reference proteome</keyword>
<evidence type="ECO:0000313" key="3">
    <source>
        <dbReference type="EMBL" id="ABS51207.1"/>
    </source>
</evidence>
<organism evidence="3 4">
    <name type="scientific">Campylobacter hominis (strain ATCC BAA-381 / DSM 21671 / CCUG 45161 / LMG 19568 / NCTC 13146 / CH001A)</name>
    <dbReference type="NCBI Taxonomy" id="360107"/>
    <lineage>
        <taxon>Bacteria</taxon>
        <taxon>Pseudomonadati</taxon>
        <taxon>Campylobacterota</taxon>
        <taxon>Epsilonproteobacteria</taxon>
        <taxon>Campylobacterales</taxon>
        <taxon>Campylobacteraceae</taxon>
        <taxon>Campylobacter</taxon>
    </lineage>
</organism>
<dbReference type="KEGG" id="cha:CHAB381_0760"/>
<name>A7I1E5_CAMHC</name>
<dbReference type="PANTHER" id="PTHR43318:SF1">
    <property type="entry name" value="POLYSACCHARIDE BIOSYNTHESIS PROTEIN EPSC-RELATED"/>
    <property type="match status" value="1"/>
</dbReference>
<evidence type="ECO:0000259" key="2">
    <source>
        <dbReference type="Pfam" id="PF02719"/>
    </source>
</evidence>
<protein>
    <submittedName>
        <fullName evidence="3">General glycosylation pathway protein</fullName>
    </submittedName>
</protein>
<proteinExistence type="inferred from homology"/>
<dbReference type="PANTHER" id="PTHR43318">
    <property type="entry name" value="UDP-N-ACETYLGLUCOSAMINE 4,6-DEHYDRATASE"/>
    <property type="match status" value="1"/>
</dbReference>
<accession>A7I1E5</accession>
<dbReference type="InterPro" id="IPR036291">
    <property type="entry name" value="NAD(P)-bd_dom_sf"/>
</dbReference>
<dbReference type="Gene3D" id="3.40.50.720">
    <property type="entry name" value="NAD(P)-binding Rossmann-like Domain"/>
    <property type="match status" value="1"/>
</dbReference>
<reference evidence="4" key="1">
    <citation type="submission" date="2007-07" db="EMBL/GenBank/DDBJ databases">
        <title>Complete genome sequence of Campylobacter hominis ATCC BAA-381, a commensal isolated from the human gastrointestinal tract.</title>
        <authorList>
            <person name="Fouts D.E."/>
            <person name="Mongodin E.F."/>
            <person name="Puiu D."/>
            <person name="Sebastian Y."/>
            <person name="Miller W.G."/>
            <person name="Mandrell R.E."/>
            <person name="Nelson K.E."/>
        </authorList>
    </citation>
    <scope>NUCLEOTIDE SEQUENCE [LARGE SCALE GENOMIC DNA]</scope>
    <source>
        <strain evidence="4">ATCC BAA-381 / LMG 19568 / NCTC 13146 / CH001A</strain>
    </source>
</reference>
<dbReference type="STRING" id="360107.CHAB381_0760"/>
<evidence type="ECO:0000256" key="1">
    <source>
        <dbReference type="ARBA" id="ARBA00007430"/>
    </source>
</evidence>
<dbReference type="HOGENOM" id="CLU_013560_4_0_7"/>
<comment type="similarity">
    <text evidence="1">Belongs to the polysaccharide synthase family.</text>
</comment>
<dbReference type="SUPFAM" id="SSF51735">
    <property type="entry name" value="NAD(P)-binding Rossmann-fold domains"/>
    <property type="match status" value="1"/>
</dbReference>
<dbReference type="AlphaFoldDB" id="A7I1E5"/>
<dbReference type="Proteomes" id="UP000002407">
    <property type="component" value="Chromosome"/>
</dbReference>
<dbReference type="Pfam" id="PF02719">
    <property type="entry name" value="Polysacc_synt_2"/>
    <property type="match status" value="1"/>
</dbReference>
<sequence>MLARKPKDLNDDIVKKFMFEKVVLVTGAGGTIGSEICKQCLKFGVKRLIMLDHSEFNLYKINEITKSNKKNVLKLLSVINLKDIEDEVFKEFDIDIVIHAAAYKHVPLCEFNIKSAVKNNILGTKNMIDLSNKYNIKRFVLISTDKAVRPTSIMGTTKRICELYALNQNSKTEFVAVRFGNVLGSSGSVIPKFKEQIKNGENLTVTHPDIVRYFMLVSEACQLVLQAASIAKGGELFVLDMGKQVKIADLAKKMLELANRTDLKVVFTGLRPGEKLYEELLIDENDKQTKFESIFVTNSKKYDLNLLNLQINELLNLDEKDIESKLCEIVPEFSHALNKKD</sequence>
<dbReference type="eggNOG" id="COG1086">
    <property type="taxonomic scope" value="Bacteria"/>
</dbReference>
<dbReference type="CDD" id="cd05237">
    <property type="entry name" value="UDP_invert_4-6DH_SDR_e"/>
    <property type="match status" value="1"/>
</dbReference>
<gene>
    <name evidence="3" type="ordered locus">CHAB381_0760</name>
</gene>
<dbReference type="InterPro" id="IPR003869">
    <property type="entry name" value="Polysac_CapD-like"/>
</dbReference>
<dbReference type="InterPro" id="IPR051203">
    <property type="entry name" value="Polysaccharide_Synthase-Rel"/>
</dbReference>
<evidence type="ECO:0000313" key="4">
    <source>
        <dbReference type="Proteomes" id="UP000002407"/>
    </source>
</evidence>